<accession>A0A2U8VV74</accession>
<name>A0A2U8VV74_9HYPH</name>
<protein>
    <submittedName>
        <fullName evidence="1">Uncharacterized protein</fullName>
    </submittedName>
</protein>
<keyword evidence="2" id="KW-1185">Reference proteome</keyword>
<dbReference type="EMBL" id="CP029551">
    <property type="protein sequence ID" value="AWN37703.1"/>
    <property type="molecule type" value="Genomic_DNA"/>
</dbReference>
<dbReference type="RefSeq" id="WP_109952769.1">
    <property type="nucleotide sequence ID" value="NZ_CP029551.1"/>
</dbReference>
<organism evidence="1 2">
    <name type="scientific">Methylobacterium radiodurans</name>
    <dbReference type="NCBI Taxonomy" id="2202828"/>
    <lineage>
        <taxon>Bacteria</taxon>
        <taxon>Pseudomonadati</taxon>
        <taxon>Pseudomonadota</taxon>
        <taxon>Alphaproteobacteria</taxon>
        <taxon>Hyphomicrobiales</taxon>
        <taxon>Methylobacteriaceae</taxon>
        <taxon>Methylobacterium</taxon>
    </lineage>
</organism>
<gene>
    <name evidence="1" type="ORF">DK427_19855</name>
</gene>
<sequence length="327" mass="34292">MLLGFTGPGCLSANAHVALLATHAAAALGFSVQHVRVVGGAEPSLLPRLIPPRGGSFVERPAVAVARSIRGGFDLTIVDAGTGNLPRLGALPFDAVLVGAGPCDIEERRAASFAGSLPGHLSRVTWLLGLDRDGGEPELRRFEHGVRSALSETGTLRTPRILPALAPILRRADTDRLLAGRPSARVLGAGVALLASIASAVDAERGGTLEGPWSSLAEAVGGTRPCDRRDEAETLRALADDLERIADGGGPTAEDLAHAPVLEQWESAARITRCLVGVVGGHPNLPSGKQVRTSEVYATDGRSWARTLSRFYVLRTPRQELPSVNVH</sequence>
<evidence type="ECO:0000313" key="1">
    <source>
        <dbReference type="EMBL" id="AWN37703.1"/>
    </source>
</evidence>
<dbReference type="OrthoDB" id="7870532at2"/>
<dbReference type="InterPro" id="IPR046574">
    <property type="entry name" value="DUF6634"/>
</dbReference>
<proteinExistence type="predicted"/>
<dbReference type="AlphaFoldDB" id="A0A2U8VV74"/>
<dbReference type="KEGG" id="meti:DK427_19855"/>
<dbReference type="Pfam" id="PF20339">
    <property type="entry name" value="DUF6634"/>
    <property type="match status" value="1"/>
</dbReference>
<dbReference type="Proteomes" id="UP000246058">
    <property type="component" value="Chromosome"/>
</dbReference>
<evidence type="ECO:0000313" key="2">
    <source>
        <dbReference type="Proteomes" id="UP000246058"/>
    </source>
</evidence>
<reference evidence="1 2" key="1">
    <citation type="submission" date="2018-05" db="EMBL/GenBank/DDBJ databases">
        <title>Complete Genome Sequence of Methylobacterium sp. 17Sr1-43.</title>
        <authorList>
            <person name="Srinivasan S."/>
        </authorList>
    </citation>
    <scope>NUCLEOTIDE SEQUENCE [LARGE SCALE GENOMIC DNA]</scope>
    <source>
        <strain evidence="1 2">17Sr1-43</strain>
    </source>
</reference>